<protein>
    <submittedName>
        <fullName evidence="1">Uncharacterized protein</fullName>
    </submittedName>
</protein>
<dbReference type="SMR" id="A0A7J6Y7U6"/>
<evidence type="ECO:0000313" key="2">
    <source>
        <dbReference type="Proteomes" id="UP000583944"/>
    </source>
</evidence>
<evidence type="ECO:0000313" key="1">
    <source>
        <dbReference type="EMBL" id="KAF5222787.1"/>
    </source>
</evidence>
<dbReference type="EMBL" id="JABDHM010000024">
    <property type="protein sequence ID" value="KAF5222787.1"/>
    <property type="molecule type" value="Genomic_DNA"/>
</dbReference>
<sequence>MHTNLEENANTVWLPVHFDTHGVASYEAEGHGAGGLDCVGEMQMDWEMGNSLHFCGKDAELSPVNFPFLSHHHKSSRVTDWEKLFQIESELQYLGEEVGFFLQKLGRSSVGEDSLDSVDDTVELGEALQMVESRLNSIFAGCDDSGMSQRFLSKDALHKATDCSRALMAYRGVAEAAESMKKLLTGVFNCRVFLPFGADAMKRAGEVSLLLDDMEKVLDSLEARVETLRELSETRLDVLKRGLDDLSK</sequence>
<dbReference type="AlphaFoldDB" id="A0A7J6Y7U6"/>
<comment type="caution">
    <text evidence="1">The sequence shown here is derived from an EMBL/GenBank/DDBJ whole genome shotgun (WGS) entry which is preliminary data.</text>
</comment>
<reference evidence="1 2" key="1">
    <citation type="journal article" date="2019" name="Genome Biol. Evol.">
        <title>Nanopore Sequencing Significantly Improves Genome Assembly of the Protozoan Parasite Trypanosoma cruzi.</title>
        <authorList>
            <person name="Diaz-Viraque F."/>
            <person name="Pita S."/>
            <person name="Greif G."/>
            <person name="de Souza R.C.M."/>
            <person name="Iraola G."/>
            <person name="Robello C."/>
        </authorList>
    </citation>
    <scope>NUCLEOTIDE SEQUENCE [LARGE SCALE GENOMIC DNA]</scope>
    <source>
        <strain evidence="1 2">Berenice</strain>
    </source>
</reference>
<dbReference type="VEuPathDB" id="TriTrypDB:BCY84_21310"/>
<dbReference type="Proteomes" id="UP000583944">
    <property type="component" value="Unassembled WGS sequence"/>
</dbReference>
<dbReference type="OrthoDB" id="247331at2759"/>
<proteinExistence type="predicted"/>
<dbReference type="VEuPathDB" id="TriTrypDB:ECC02_004119"/>
<name>A0A7J6Y7U6_TRYCR</name>
<accession>A0A7J6Y7U6</accession>
<organism evidence="1 2">
    <name type="scientific">Trypanosoma cruzi</name>
    <dbReference type="NCBI Taxonomy" id="5693"/>
    <lineage>
        <taxon>Eukaryota</taxon>
        <taxon>Discoba</taxon>
        <taxon>Euglenozoa</taxon>
        <taxon>Kinetoplastea</taxon>
        <taxon>Metakinetoplastina</taxon>
        <taxon>Trypanosomatida</taxon>
        <taxon>Trypanosomatidae</taxon>
        <taxon>Trypanosoma</taxon>
        <taxon>Schizotrypanum</taxon>
    </lineage>
</organism>
<gene>
    <name evidence="1" type="ORF">ECC02_004119</name>
</gene>